<proteinExistence type="predicted"/>
<feature type="region of interest" description="Disordered" evidence="10">
    <location>
        <begin position="102"/>
        <end position="123"/>
    </location>
</feature>
<accession>A0A6J8ADL1</accession>
<keyword evidence="7" id="KW-0804">Transcription</keyword>
<gene>
    <name evidence="12" type="ORF">MCOR_6436</name>
</gene>
<keyword evidence="6" id="KW-0805">Transcription regulation</keyword>
<keyword evidence="4 9" id="KW-0863">Zinc-finger</keyword>
<evidence type="ECO:0000256" key="1">
    <source>
        <dbReference type="ARBA" id="ARBA00004123"/>
    </source>
</evidence>
<dbReference type="Gene3D" id="3.30.160.60">
    <property type="entry name" value="Classic Zinc Finger"/>
    <property type="match status" value="3"/>
</dbReference>
<evidence type="ECO:0000259" key="11">
    <source>
        <dbReference type="PROSITE" id="PS50157"/>
    </source>
</evidence>
<dbReference type="PROSITE" id="PS50157">
    <property type="entry name" value="ZINC_FINGER_C2H2_2"/>
    <property type="match status" value="4"/>
</dbReference>
<evidence type="ECO:0000256" key="7">
    <source>
        <dbReference type="ARBA" id="ARBA00023163"/>
    </source>
</evidence>
<dbReference type="Pfam" id="PF00096">
    <property type="entry name" value="zf-C2H2"/>
    <property type="match status" value="3"/>
</dbReference>
<evidence type="ECO:0000256" key="6">
    <source>
        <dbReference type="ARBA" id="ARBA00023015"/>
    </source>
</evidence>
<keyword evidence="5" id="KW-0862">Zinc</keyword>
<dbReference type="InterPro" id="IPR013087">
    <property type="entry name" value="Znf_C2H2_type"/>
</dbReference>
<keyword evidence="13" id="KW-1185">Reference proteome</keyword>
<feature type="compositionally biased region" description="Low complexity" evidence="10">
    <location>
        <begin position="72"/>
        <end position="86"/>
    </location>
</feature>
<feature type="domain" description="C2H2-type" evidence="11">
    <location>
        <begin position="341"/>
        <end position="368"/>
    </location>
</feature>
<name>A0A6J8ADL1_MYTCO</name>
<evidence type="ECO:0000256" key="10">
    <source>
        <dbReference type="SAM" id="MobiDB-lite"/>
    </source>
</evidence>
<dbReference type="PANTHER" id="PTHR24403">
    <property type="entry name" value="ZINC FINGER PROTEIN"/>
    <property type="match status" value="1"/>
</dbReference>
<feature type="domain" description="C2H2-type" evidence="11">
    <location>
        <begin position="369"/>
        <end position="396"/>
    </location>
</feature>
<evidence type="ECO:0000256" key="4">
    <source>
        <dbReference type="ARBA" id="ARBA00022771"/>
    </source>
</evidence>
<keyword evidence="3" id="KW-0677">Repeat</keyword>
<sequence length="472" mass="53621">MANEELAEVVLSNKRALFPGNIKKNFQHRYLIQKRSGSSTSDDSSFDLAETALSLSNSPSEERNIADFPSHSPSMSTSLQSESTSTNAIEDNDVFIESALKVQTQKRSPQGSPEFSKMSFTQQRQPLTTKYLGSEHTTTKKPVHHFECLPPQKYFESKVEIGTTEQERHGLQNTKPHFSNLHHHLPGFLSPQFMSSAKSIPFHSVQEGCHIFFDFNKSTPFAGFVSDPELSTPSPGMSPGIHFKFPPRARMYNSMSELNRMPMSPLGCFPNQNISMPLSQIPSKYSTLKQNRDQHRAFSDSEAYKCPVCNQMFLSFDNLAKHMAKHLPTETILQGENKKIHLCKVCNRSFSRSDMLTRHMILHTGIKPYECSDCGQVFSRSDHFNTHKRIHTGEKPYRCPQCPYAACRRNMVTRHMRTHNKRSVKRDKLLSEPYFKGDLRMSSVSITDTTDSKDIFGRICSQSSIESVDIDC</sequence>
<keyword evidence="2" id="KW-0479">Metal-binding</keyword>
<feature type="region of interest" description="Disordered" evidence="10">
    <location>
        <begin position="54"/>
        <end position="86"/>
    </location>
</feature>
<dbReference type="SUPFAM" id="SSF57667">
    <property type="entry name" value="beta-beta-alpha zinc fingers"/>
    <property type="match status" value="3"/>
</dbReference>
<dbReference type="SMART" id="SM00355">
    <property type="entry name" value="ZnF_C2H2"/>
    <property type="match status" value="4"/>
</dbReference>
<dbReference type="FunFam" id="3.30.160.60:FF:000395">
    <property type="entry name" value="zinc finger protein 513"/>
    <property type="match status" value="1"/>
</dbReference>
<dbReference type="InterPro" id="IPR036236">
    <property type="entry name" value="Znf_C2H2_sf"/>
</dbReference>
<dbReference type="AlphaFoldDB" id="A0A6J8ADL1"/>
<feature type="domain" description="C2H2-type" evidence="11">
    <location>
        <begin position="397"/>
        <end position="424"/>
    </location>
</feature>
<dbReference type="OrthoDB" id="10018191at2759"/>
<keyword evidence="8" id="KW-0539">Nucleus</keyword>
<dbReference type="GO" id="GO:0045944">
    <property type="term" value="P:positive regulation of transcription by RNA polymerase II"/>
    <property type="evidence" value="ECO:0007669"/>
    <property type="project" value="TreeGrafter"/>
</dbReference>
<evidence type="ECO:0000256" key="9">
    <source>
        <dbReference type="PROSITE-ProRule" id="PRU00042"/>
    </source>
</evidence>
<dbReference type="PANTHER" id="PTHR24403:SF109">
    <property type="entry name" value="ZINC FINGER PROTEIN 845-LIKE"/>
    <property type="match status" value="1"/>
</dbReference>
<comment type="subcellular location">
    <subcellularLocation>
        <location evidence="1">Nucleus</location>
    </subcellularLocation>
</comment>
<dbReference type="GO" id="GO:0008270">
    <property type="term" value="F:zinc ion binding"/>
    <property type="evidence" value="ECO:0007669"/>
    <property type="project" value="UniProtKB-KW"/>
</dbReference>
<evidence type="ECO:0000256" key="8">
    <source>
        <dbReference type="ARBA" id="ARBA00023242"/>
    </source>
</evidence>
<evidence type="ECO:0000313" key="13">
    <source>
        <dbReference type="Proteomes" id="UP000507470"/>
    </source>
</evidence>
<dbReference type="GO" id="GO:0005634">
    <property type="term" value="C:nucleus"/>
    <property type="evidence" value="ECO:0007669"/>
    <property type="project" value="UniProtKB-SubCell"/>
</dbReference>
<evidence type="ECO:0000256" key="3">
    <source>
        <dbReference type="ARBA" id="ARBA00022737"/>
    </source>
</evidence>
<dbReference type="FunFam" id="3.30.160.60:FF:002343">
    <property type="entry name" value="Zinc finger protein 33A"/>
    <property type="match status" value="1"/>
</dbReference>
<dbReference type="Proteomes" id="UP000507470">
    <property type="component" value="Unassembled WGS sequence"/>
</dbReference>
<dbReference type="Pfam" id="PF13912">
    <property type="entry name" value="zf-C2H2_6"/>
    <property type="match status" value="1"/>
</dbReference>
<protein>
    <recommendedName>
        <fullName evidence="11">C2H2-type domain-containing protein</fullName>
    </recommendedName>
</protein>
<dbReference type="EMBL" id="CACVKT020001210">
    <property type="protein sequence ID" value="CAC5365961.1"/>
    <property type="molecule type" value="Genomic_DNA"/>
</dbReference>
<dbReference type="InterPro" id="IPR050688">
    <property type="entry name" value="Zinc_finger/UBP_domain"/>
</dbReference>
<evidence type="ECO:0000256" key="2">
    <source>
        <dbReference type="ARBA" id="ARBA00022723"/>
    </source>
</evidence>
<evidence type="ECO:0000313" key="12">
    <source>
        <dbReference type="EMBL" id="CAC5365961.1"/>
    </source>
</evidence>
<organism evidence="12 13">
    <name type="scientific">Mytilus coruscus</name>
    <name type="common">Sea mussel</name>
    <dbReference type="NCBI Taxonomy" id="42192"/>
    <lineage>
        <taxon>Eukaryota</taxon>
        <taxon>Metazoa</taxon>
        <taxon>Spiralia</taxon>
        <taxon>Lophotrochozoa</taxon>
        <taxon>Mollusca</taxon>
        <taxon>Bivalvia</taxon>
        <taxon>Autobranchia</taxon>
        <taxon>Pteriomorphia</taxon>
        <taxon>Mytilida</taxon>
        <taxon>Mytiloidea</taxon>
        <taxon>Mytilidae</taxon>
        <taxon>Mytilinae</taxon>
        <taxon>Mytilus</taxon>
    </lineage>
</organism>
<feature type="domain" description="C2H2-type" evidence="11">
    <location>
        <begin position="304"/>
        <end position="331"/>
    </location>
</feature>
<reference evidence="12 13" key="1">
    <citation type="submission" date="2020-06" db="EMBL/GenBank/DDBJ databases">
        <authorList>
            <person name="Li R."/>
            <person name="Bekaert M."/>
        </authorList>
    </citation>
    <scope>NUCLEOTIDE SEQUENCE [LARGE SCALE GENOMIC DNA]</scope>
    <source>
        <strain evidence="13">wild</strain>
    </source>
</reference>
<evidence type="ECO:0000256" key="5">
    <source>
        <dbReference type="ARBA" id="ARBA00022833"/>
    </source>
</evidence>
<dbReference type="PROSITE" id="PS00028">
    <property type="entry name" value="ZINC_FINGER_C2H2_1"/>
    <property type="match status" value="3"/>
</dbReference>